<keyword evidence="3 4" id="KW-0472">Membrane</keyword>
<accession>A0A210RZ61</accession>
<evidence type="ECO:0000313" key="7">
    <source>
        <dbReference type="Proteomes" id="UP000196880"/>
    </source>
</evidence>
<evidence type="ECO:0000313" key="6">
    <source>
        <dbReference type="EMBL" id="OWF66262.1"/>
    </source>
</evidence>
<evidence type="ECO:0000256" key="2">
    <source>
        <dbReference type="ARBA" id="ARBA00022989"/>
    </source>
</evidence>
<dbReference type="PANTHER" id="PTHR23534:SF1">
    <property type="entry name" value="MAJOR FACILITATOR SUPERFAMILY PROTEIN"/>
    <property type="match status" value="1"/>
</dbReference>
<dbReference type="InterPro" id="IPR020846">
    <property type="entry name" value="MFS_dom"/>
</dbReference>
<feature type="transmembrane region" description="Helical" evidence="4">
    <location>
        <begin position="137"/>
        <end position="156"/>
    </location>
</feature>
<sequence length="397" mass="42670">MPNKHPLLNKNLVLLIICQGLFLTNNVTFIAINGLVGLSLAPASWMATLPVMGYVVGAAFSTSIVAKSQNYFGRKISFQLGLLVAMLSALLCAYAALSQNFWLLVTGTFIAGYYSANGQLYRFAAAELTETSQRDKAVSWVLAGGILGAVVGPNLASWTRDLFDTAFLGAYLTLSIAACIGIFVMQFIHFPEEFKTQHTLSDGRALKSILQQPVFMVAIIGAALGYGVMNLLMAATPLAMQMCGLPFSDTALVLEWHVIGMFAPGFFTGSLIQRFGALKIMGVGVALNLICILIALSGADLHQFFIALFLLGVGWNFLFTGSTSLAMTAYKPNERDKAQAAINFFVFGTMAFTSFGSGALITSQGWNILNLGSLFPVFVTAAALLWLASQNRKLKNT</sequence>
<dbReference type="SUPFAM" id="SSF103473">
    <property type="entry name" value="MFS general substrate transporter"/>
    <property type="match status" value="1"/>
</dbReference>
<evidence type="ECO:0000256" key="1">
    <source>
        <dbReference type="ARBA" id="ARBA00022692"/>
    </source>
</evidence>
<organism evidence="6 7">
    <name type="scientific">Polynucleobacter hirudinilacicola</name>
    <dbReference type="NCBI Taxonomy" id="1743166"/>
    <lineage>
        <taxon>Bacteria</taxon>
        <taxon>Pseudomonadati</taxon>
        <taxon>Pseudomonadota</taxon>
        <taxon>Betaproteobacteria</taxon>
        <taxon>Burkholderiales</taxon>
        <taxon>Burkholderiaceae</taxon>
        <taxon>Polynucleobacter</taxon>
    </lineage>
</organism>
<keyword evidence="2 4" id="KW-1133">Transmembrane helix</keyword>
<keyword evidence="1 4" id="KW-0812">Transmembrane</keyword>
<feature type="transmembrane region" description="Helical" evidence="4">
    <location>
        <begin position="103"/>
        <end position="125"/>
    </location>
</feature>
<feature type="transmembrane region" description="Helical" evidence="4">
    <location>
        <begin position="280"/>
        <end position="299"/>
    </location>
</feature>
<protein>
    <submittedName>
        <fullName evidence="6">MFS transporter</fullName>
    </submittedName>
</protein>
<dbReference type="GO" id="GO:0022857">
    <property type="term" value="F:transmembrane transporter activity"/>
    <property type="evidence" value="ECO:0007669"/>
    <property type="project" value="InterPro"/>
</dbReference>
<dbReference type="InterPro" id="IPR036259">
    <property type="entry name" value="MFS_trans_sf"/>
</dbReference>
<feature type="transmembrane region" description="Helical" evidence="4">
    <location>
        <begin position="78"/>
        <end position="97"/>
    </location>
</feature>
<feature type="transmembrane region" description="Helical" evidence="4">
    <location>
        <begin position="214"/>
        <end position="236"/>
    </location>
</feature>
<dbReference type="InterPro" id="IPR011701">
    <property type="entry name" value="MFS"/>
</dbReference>
<feature type="transmembrane region" description="Helical" evidence="4">
    <location>
        <begin position="256"/>
        <end position="273"/>
    </location>
</feature>
<feature type="transmembrane region" description="Helical" evidence="4">
    <location>
        <begin position="368"/>
        <end position="388"/>
    </location>
</feature>
<dbReference type="OrthoDB" id="8558006at2"/>
<feature type="transmembrane region" description="Helical" evidence="4">
    <location>
        <begin position="305"/>
        <end position="330"/>
    </location>
</feature>
<dbReference type="Proteomes" id="UP000196880">
    <property type="component" value="Unassembled WGS sequence"/>
</dbReference>
<name>A0A210RZ61_9BURK</name>
<evidence type="ECO:0000256" key="3">
    <source>
        <dbReference type="ARBA" id="ARBA00023136"/>
    </source>
</evidence>
<comment type="caution">
    <text evidence="6">The sequence shown here is derived from an EMBL/GenBank/DDBJ whole genome shotgun (WGS) entry which is preliminary data.</text>
</comment>
<feature type="transmembrane region" description="Helical" evidence="4">
    <location>
        <begin position="342"/>
        <end position="362"/>
    </location>
</feature>
<evidence type="ECO:0000259" key="5">
    <source>
        <dbReference type="PROSITE" id="PS50850"/>
    </source>
</evidence>
<reference evidence="6 7" key="1">
    <citation type="submission" date="2017-03" db="EMBL/GenBank/DDBJ databases">
        <title>New species Polynucleobacter sp. MWH-EgelM1-30-B4.</title>
        <authorList>
            <person name="Hahn M.W."/>
        </authorList>
    </citation>
    <scope>NUCLEOTIDE SEQUENCE [LARGE SCALE GENOMIC DNA]</scope>
    <source>
        <strain evidence="6 7">MWH-EgelM1-30-B4</strain>
    </source>
</reference>
<proteinExistence type="predicted"/>
<dbReference type="EMBL" id="NAIA01000002">
    <property type="protein sequence ID" value="OWF66262.1"/>
    <property type="molecule type" value="Genomic_DNA"/>
</dbReference>
<dbReference type="RefSeq" id="WP_087909062.1">
    <property type="nucleotide sequence ID" value="NZ_NAIA01000002.1"/>
</dbReference>
<evidence type="ECO:0000256" key="4">
    <source>
        <dbReference type="SAM" id="Phobius"/>
    </source>
</evidence>
<feature type="domain" description="Major facilitator superfamily (MFS) profile" evidence="5">
    <location>
        <begin position="214"/>
        <end position="397"/>
    </location>
</feature>
<feature type="transmembrane region" description="Helical" evidence="4">
    <location>
        <begin position="12"/>
        <end position="32"/>
    </location>
</feature>
<dbReference type="Pfam" id="PF07690">
    <property type="entry name" value="MFS_1"/>
    <property type="match status" value="2"/>
</dbReference>
<keyword evidence="7" id="KW-1185">Reference proteome</keyword>
<dbReference type="AlphaFoldDB" id="A0A210RZ61"/>
<feature type="transmembrane region" description="Helical" evidence="4">
    <location>
        <begin position="168"/>
        <end position="188"/>
    </location>
</feature>
<dbReference type="Gene3D" id="1.20.1250.20">
    <property type="entry name" value="MFS general substrate transporter like domains"/>
    <property type="match status" value="1"/>
</dbReference>
<dbReference type="PANTHER" id="PTHR23534">
    <property type="entry name" value="MFS PERMEASE"/>
    <property type="match status" value="1"/>
</dbReference>
<gene>
    <name evidence="6" type="ORF">B6A14_03445</name>
</gene>
<dbReference type="PROSITE" id="PS50850">
    <property type="entry name" value="MFS"/>
    <property type="match status" value="1"/>
</dbReference>
<feature type="transmembrane region" description="Helical" evidence="4">
    <location>
        <begin position="44"/>
        <end position="66"/>
    </location>
</feature>